<dbReference type="Proteomes" id="UP001209570">
    <property type="component" value="Unassembled WGS sequence"/>
</dbReference>
<proteinExistence type="predicted"/>
<dbReference type="EMBL" id="JAKCXM010001336">
    <property type="protein sequence ID" value="KAJ0391069.1"/>
    <property type="molecule type" value="Genomic_DNA"/>
</dbReference>
<protein>
    <submittedName>
        <fullName evidence="2">Uncharacterized protein</fullName>
    </submittedName>
</protein>
<feature type="compositionally biased region" description="Basic and acidic residues" evidence="1">
    <location>
        <begin position="180"/>
        <end position="199"/>
    </location>
</feature>
<keyword evidence="3" id="KW-1185">Reference proteome</keyword>
<organism evidence="2 3">
    <name type="scientific">Pythium insidiosum</name>
    <name type="common">Pythiosis disease agent</name>
    <dbReference type="NCBI Taxonomy" id="114742"/>
    <lineage>
        <taxon>Eukaryota</taxon>
        <taxon>Sar</taxon>
        <taxon>Stramenopiles</taxon>
        <taxon>Oomycota</taxon>
        <taxon>Peronosporomycetes</taxon>
        <taxon>Pythiales</taxon>
        <taxon>Pythiaceae</taxon>
        <taxon>Pythium</taxon>
    </lineage>
</organism>
<sequence length="522" mass="59152">MQDRPSRLQLDFASLPFLDQPDVVSVFEGLTKGMTRRPKRVDTRPIPFLNEDEKEFEKELAAAIGGEGDPQSGRDPAKTTPSDDAPPSGTSSALAPDDEEMKATSPLPESPPPSQPRVRRRLVDDLPSESEDDGEVDDDGGRSPSSDESSSENDAAEDDEVAGDDGDEDVQDDEDEDVEVVQRDSPHEQVPVKRGERLLKSKKSVSTPASKEDFIEFQKGFRDFLDADRLERAATKTANGMWPENEVNDLERRRILSHPREISWLLSLFESERLTPSVREYDALTSDTDAVHPTVEEVLSLYDKKPWEILVKPPEPVAFDKSEPRFAKLYQNAVRLYKRFAQVLWERTHFFMPADTTVDPETGKTVGKSRADFLARRRKRNSQLTPYWHGHLQAIVDLLESGVDVDILLDPFFYWPPAYGVLIMVPSEGEDVEACCDRLDEFEPERLYFRNKGGRAVMRHPAYELTRALDFDIEVPEKVSSSKRSKSKKKSSKSKDKKSSKKRRNVPSRYKPARTRQVDSAL</sequence>
<accession>A0AAD5L6A4</accession>
<evidence type="ECO:0000313" key="2">
    <source>
        <dbReference type="EMBL" id="KAJ0391069.1"/>
    </source>
</evidence>
<feature type="compositionally biased region" description="Acidic residues" evidence="1">
    <location>
        <begin position="149"/>
        <end position="179"/>
    </location>
</feature>
<evidence type="ECO:0000313" key="3">
    <source>
        <dbReference type="Proteomes" id="UP001209570"/>
    </source>
</evidence>
<reference evidence="2" key="1">
    <citation type="submission" date="2021-12" db="EMBL/GenBank/DDBJ databases">
        <title>Prjna785345.</title>
        <authorList>
            <person name="Rujirawat T."/>
            <person name="Krajaejun T."/>
        </authorList>
    </citation>
    <scope>NUCLEOTIDE SEQUENCE</scope>
    <source>
        <strain evidence="2">Pi057C3</strain>
    </source>
</reference>
<name>A0AAD5L6A4_PYTIN</name>
<gene>
    <name evidence="2" type="ORF">P43SY_012090</name>
</gene>
<evidence type="ECO:0000256" key="1">
    <source>
        <dbReference type="SAM" id="MobiDB-lite"/>
    </source>
</evidence>
<feature type="compositionally biased region" description="Acidic residues" evidence="1">
    <location>
        <begin position="126"/>
        <end position="138"/>
    </location>
</feature>
<comment type="caution">
    <text evidence="2">The sequence shown here is derived from an EMBL/GenBank/DDBJ whole genome shotgun (WGS) entry which is preliminary data.</text>
</comment>
<dbReference type="AlphaFoldDB" id="A0AAD5L6A4"/>
<feature type="region of interest" description="Disordered" evidence="1">
    <location>
        <begin position="477"/>
        <end position="522"/>
    </location>
</feature>
<feature type="region of interest" description="Disordered" evidence="1">
    <location>
        <begin position="29"/>
        <end position="205"/>
    </location>
</feature>
<feature type="compositionally biased region" description="Basic residues" evidence="1">
    <location>
        <begin position="481"/>
        <end position="514"/>
    </location>
</feature>